<reference evidence="2 3" key="1">
    <citation type="journal article" date="2010" name="Syst. Appl. Microbiol.">
        <title>Four new species of Chryseobacterium from the rhizosphere of coastal sand dune plants, Chryseobacterium elymi sp. nov., Chryseobacterium hagamense sp. nov., Chryseobacterium lathyri sp. nov. and Chryseobacterium rhizosphaerae sp. nov.</title>
        <authorList>
            <person name="Cho S.H."/>
            <person name="Lee K.S."/>
            <person name="Shin D.S."/>
            <person name="Han J.H."/>
            <person name="Park K.S."/>
            <person name="Lee C.H."/>
            <person name="Park K.H."/>
            <person name="Kim S.B."/>
        </authorList>
    </citation>
    <scope>NUCLEOTIDE SEQUENCE [LARGE SCALE GENOMIC DNA]</scope>
    <source>
        <strain evidence="2 3">KCTC 22548</strain>
    </source>
</reference>
<evidence type="ECO:0000313" key="2">
    <source>
        <dbReference type="EMBL" id="REC73113.1"/>
    </source>
</evidence>
<protein>
    <submittedName>
        <fullName evidence="2">Uncharacterized protein</fullName>
    </submittedName>
</protein>
<feature type="transmembrane region" description="Helical" evidence="1">
    <location>
        <begin position="44"/>
        <end position="61"/>
    </location>
</feature>
<comment type="caution">
    <text evidence="2">The sequence shown here is derived from an EMBL/GenBank/DDBJ whole genome shotgun (WGS) entry which is preliminary data.</text>
</comment>
<sequence>MNAYKKVQIVSNISTDILTILIETKNLEPDINFKLNTTNNMKRNFFITFLLSFYCFFIQAHNMSSKAVNNEVSSSKAFAEVCFNRLHNGWVEILIPVSQWNDTTVRFKSYLTNGSLYTSQGYTTQSLPKITSNGIQYYYLKAQGGGDINGQPIWNQTLTYEVSSPQDTAISKTLDALPQDQWNTAGTTGFCGVAKAEVCFNRLHNGWVEILIPVSQWKDTSIKFKSYFKDGTLSTSQGYSTQSLPKITSNGVQYYYFKGKGAGDINGQQVWDQPLTFEIGSSQDVAVSKILDALPQDQWNTAGTTGFCGVAKAKVCFNRLHNGWAEMLIPVSQWKGTDIIFKSYFKDGTLSTSQGYSIQSLPKVTSNGIQYYYFKGIGAGDINGQQVWDQPLTFEIGSSQDVPVSKILDALPQDQWNDFEKQKGCVTKAGGICIDRNKQDYTIYIPVSEWKGTNVGVRLFDANGVLMSFQNFPSPATINYNGRNSYKISGNPGTEAKIIIEVSSPTNAAVHMLLDTVQSLCYEGACTGNNNWSLSGNADTDPSANFIGTTDKQSLVFKTNNVENMRIDANGKIGMGTKNLSCADCTNYRLFVKDGIKTEKVKVEVASANGWADHVFYPNYQLLNLEEVERYILDKGHLPNIPSAAEVVKEGIDLAEMDARLLEKIEELTLYTIDLNKKNIELHQKNAELGGHVKNREKVIKILLKKVEGLERIGNKKSINSNILK</sequence>
<organism evidence="2 3">
    <name type="scientific">Chryseobacterium rhizosphaerae</name>
    <dbReference type="NCBI Taxonomy" id="395937"/>
    <lineage>
        <taxon>Bacteria</taxon>
        <taxon>Pseudomonadati</taxon>
        <taxon>Bacteroidota</taxon>
        <taxon>Flavobacteriia</taxon>
        <taxon>Flavobacteriales</taxon>
        <taxon>Weeksellaceae</taxon>
        <taxon>Chryseobacterium group</taxon>
        <taxon>Chryseobacterium</taxon>
    </lineage>
</organism>
<proteinExistence type="predicted"/>
<dbReference type="EMBL" id="QNUF01000025">
    <property type="protein sequence ID" value="REC73113.1"/>
    <property type="molecule type" value="Genomic_DNA"/>
</dbReference>
<keyword evidence="1" id="KW-0812">Transmembrane</keyword>
<dbReference type="Proteomes" id="UP000256491">
    <property type="component" value="Unassembled WGS sequence"/>
</dbReference>
<accession>A0ABX9IGG7</accession>
<name>A0ABX9IGG7_9FLAO</name>
<gene>
    <name evidence="2" type="ORF">DRF57_18155</name>
</gene>
<evidence type="ECO:0000313" key="3">
    <source>
        <dbReference type="Proteomes" id="UP000256491"/>
    </source>
</evidence>
<keyword evidence="3" id="KW-1185">Reference proteome</keyword>
<keyword evidence="1" id="KW-1133">Transmembrane helix</keyword>
<evidence type="ECO:0000256" key="1">
    <source>
        <dbReference type="SAM" id="Phobius"/>
    </source>
</evidence>
<keyword evidence="1" id="KW-0472">Membrane</keyword>